<dbReference type="PROSITE" id="PS51450">
    <property type="entry name" value="LRR"/>
    <property type="match status" value="3"/>
</dbReference>
<evidence type="ECO:0000256" key="3">
    <source>
        <dbReference type="SAM" id="MobiDB-lite"/>
    </source>
</evidence>
<dbReference type="PANTHER" id="PTHR45712:SF20">
    <property type="entry name" value="PODOCAN"/>
    <property type="match status" value="1"/>
</dbReference>
<dbReference type="EMBL" id="JBBPFD010000018">
    <property type="protein sequence ID" value="KAK7889067.1"/>
    <property type="molecule type" value="Genomic_DNA"/>
</dbReference>
<dbReference type="SUPFAM" id="SSF52058">
    <property type="entry name" value="L domain-like"/>
    <property type="match status" value="2"/>
</dbReference>
<dbReference type="Pfam" id="PF13855">
    <property type="entry name" value="LRR_8"/>
    <property type="match status" value="4"/>
</dbReference>
<comment type="caution">
    <text evidence="4">The sequence shown here is derived from an EMBL/GenBank/DDBJ whole genome shotgun (WGS) entry which is preliminary data.</text>
</comment>
<dbReference type="GO" id="GO:0005615">
    <property type="term" value="C:extracellular space"/>
    <property type="evidence" value="ECO:0007669"/>
    <property type="project" value="TreeGrafter"/>
</dbReference>
<dbReference type="InterPro" id="IPR050333">
    <property type="entry name" value="SLRP"/>
</dbReference>
<name>A0AAW0N4P1_9GOBI</name>
<dbReference type="InterPro" id="IPR001611">
    <property type="entry name" value="Leu-rich_rpt"/>
</dbReference>
<reference evidence="5" key="1">
    <citation type="submission" date="2024-04" db="EMBL/GenBank/DDBJ databases">
        <title>Salinicola lusitanus LLJ914,a marine bacterium isolated from the Okinawa Trough.</title>
        <authorList>
            <person name="Li J."/>
        </authorList>
    </citation>
    <scope>NUCLEOTIDE SEQUENCE [LARGE SCALE GENOMIC DNA]</scope>
</reference>
<organism evidence="4 5">
    <name type="scientific">Mugilogobius chulae</name>
    <name type="common">yellowstripe goby</name>
    <dbReference type="NCBI Taxonomy" id="88201"/>
    <lineage>
        <taxon>Eukaryota</taxon>
        <taxon>Metazoa</taxon>
        <taxon>Chordata</taxon>
        <taxon>Craniata</taxon>
        <taxon>Vertebrata</taxon>
        <taxon>Euteleostomi</taxon>
        <taxon>Actinopterygii</taxon>
        <taxon>Neopterygii</taxon>
        <taxon>Teleostei</taxon>
        <taxon>Neoteleostei</taxon>
        <taxon>Acanthomorphata</taxon>
        <taxon>Gobiaria</taxon>
        <taxon>Gobiiformes</taxon>
        <taxon>Gobioidei</taxon>
        <taxon>Gobiidae</taxon>
        <taxon>Gobionellinae</taxon>
        <taxon>Mugilogobius</taxon>
    </lineage>
</organism>
<dbReference type="Proteomes" id="UP001460270">
    <property type="component" value="Unassembled WGS sequence"/>
</dbReference>
<dbReference type="SMART" id="SM00365">
    <property type="entry name" value="LRR_SD22"/>
    <property type="match status" value="4"/>
</dbReference>
<dbReference type="SMART" id="SM00369">
    <property type="entry name" value="LRR_TYP"/>
    <property type="match status" value="13"/>
</dbReference>
<sequence>MAPYRGHVRYNQLAHAWAPSMSARTKATNMPWLTRRSAVRTSDNFDPNTKQTSALASVPDCSLPSGGQELSDSSVLLMVKAKKFSLLKRDRVIELQKQSLSQRLTAAEAGHSGAGQTLELQVEQVKSWSSGDSQTLELQVEQVKRWSQVGGRLVGVTWASGGAGQTLELQVEQVKRWSFRWSRSNAGASGGADQTLELQVVQTECWRVQQQDKNVYLAGSRAAPPLASCFFPFSVLCLTVQWYDRHITGHHSVHICIRLDSRPTRPNWTMVVQPVSALLLTWAVLCLEPVSLDKDMSSIIAAENITCPLDCKCVPETTVNCAGAELMEFPHVSDKTLQLYLENNMINEVNVEHVSHLLLLETLNIQNNGLSSEGLEDEGLEMLEQLAFLYLANNNLTSAPRALPHSLVSADFTSNELARIYPYTFGYKPKLRSVYLHNNRLTDAGLPEHMFNGSNSLEILAMSSNLLTKVPRNLPSSLHQLHLKSNKLKEISEGAFENLSNLRELHLQDNLLSSEGIEPTTFSHLSSLEYLDLSNNNLSVVPSGLPKGLLMLHLEKNSIHTIPADSLSSLRSLEYLVIHNNKLRSRAIHPAAFQGLKKLHTLHMYNNLLERVPRGMPKRATTLMLLHNLISEIGRNDLAFLHTLTELNLSYNRLSSAKLHHEAFRKLRNLSTLDLSGNSLHLFPLGLPRSLQVLQINNNQLSSIPLGALSGSMAGAQLSHYVGSLWNLLSHIPPDLPESLEYLHLQNNRISAISASVFEATPNLKGLYLRLNRLTAASVDEGAFFLCLI</sequence>
<dbReference type="AlphaFoldDB" id="A0AAW0N4P1"/>
<dbReference type="PRINTS" id="PR00019">
    <property type="entry name" value="LEURICHRPT"/>
</dbReference>
<keyword evidence="5" id="KW-1185">Reference proteome</keyword>
<keyword evidence="2" id="KW-0677">Repeat</keyword>
<dbReference type="Pfam" id="PF13516">
    <property type="entry name" value="LRR_6"/>
    <property type="match status" value="1"/>
</dbReference>
<proteinExistence type="predicted"/>
<dbReference type="SMART" id="SM00364">
    <property type="entry name" value="LRR_BAC"/>
    <property type="match status" value="8"/>
</dbReference>
<protein>
    <recommendedName>
        <fullName evidence="6">LRRNT domain-containing protein</fullName>
    </recommendedName>
</protein>
<keyword evidence="1" id="KW-0433">Leucine-rich repeat</keyword>
<dbReference type="InterPro" id="IPR032675">
    <property type="entry name" value="LRR_dom_sf"/>
</dbReference>
<evidence type="ECO:0000313" key="4">
    <source>
        <dbReference type="EMBL" id="KAK7889067.1"/>
    </source>
</evidence>
<evidence type="ECO:0008006" key="6">
    <source>
        <dbReference type="Google" id="ProtNLM"/>
    </source>
</evidence>
<dbReference type="PANTHER" id="PTHR45712">
    <property type="entry name" value="AGAP008170-PA"/>
    <property type="match status" value="1"/>
</dbReference>
<feature type="region of interest" description="Disordered" evidence="3">
    <location>
        <begin position="41"/>
        <end position="60"/>
    </location>
</feature>
<gene>
    <name evidence="4" type="ORF">WMY93_024627</name>
</gene>
<feature type="compositionally biased region" description="Polar residues" evidence="3">
    <location>
        <begin position="41"/>
        <end position="55"/>
    </location>
</feature>
<dbReference type="Gene3D" id="3.80.10.10">
    <property type="entry name" value="Ribonuclease Inhibitor"/>
    <property type="match status" value="4"/>
</dbReference>
<accession>A0AAW0N4P1</accession>
<evidence type="ECO:0000256" key="1">
    <source>
        <dbReference type="ARBA" id="ARBA00022614"/>
    </source>
</evidence>
<evidence type="ECO:0000313" key="5">
    <source>
        <dbReference type="Proteomes" id="UP001460270"/>
    </source>
</evidence>
<dbReference type="InterPro" id="IPR003591">
    <property type="entry name" value="Leu-rich_rpt_typical-subtyp"/>
</dbReference>
<evidence type="ECO:0000256" key="2">
    <source>
        <dbReference type="ARBA" id="ARBA00022737"/>
    </source>
</evidence>